<dbReference type="AlphaFoldDB" id="A0A6P1MKI5"/>
<dbReference type="EMBL" id="CP047591">
    <property type="protein sequence ID" value="QHI72548.1"/>
    <property type="molecule type" value="Genomic_DNA"/>
</dbReference>
<dbReference type="Gene3D" id="2.40.30.130">
    <property type="match status" value="1"/>
</dbReference>
<keyword evidence="2" id="KW-1185">Reference proteome</keyword>
<accession>A0A6P1MKI5</accession>
<dbReference type="SUPFAM" id="SSF50447">
    <property type="entry name" value="Translation proteins"/>
    <property type="match status" value="1"/>
</dbReference>
<gene>
    <name evidence="1" type="ORF">Ami3637_09190</name>
</gene>
<dbReference type="Proteomes" id="UP000463883">
    <property type="component" value="Chromosome"/>
</dbReference>
<protein>
    <recommendedName>
        <fullName evidence="3">Alanyl-tRNA synthetase class IIc N-terminal domain-containing protein</fullName>
    </recommendedName>
</protein>
<dbReference type="InterPro" id="IPR009000">
    <property type="entry name" value="Transl_B-barrel_sf"/>
</dbReference>
<evidence type="ECO:0008006" key="3">
    <source>
        <dbReference type="Google" id="ProtNLM"/>
    </source>
</evidence>
<evidence type="ECO:0000313" key="2">
    <source>
        <dbReference type="Proteomes" id="UP000463883"/>
    </source>
</evidence>
<name>A0A6P1MKI5_9FIRM</name>
<evidence type="ECO:0000313" key="1">
    <source>
        <dbReference type="EMBL" id="QHI72548.1"/>
    </source>
</evidence>
<reference evidence="1 2" key="1">
    <citation type="submission" date="2020-01" db="EMBL/GenBank/DDBJ databases">
        <title>Genomic analysis of Aminipila sp. CBA3637.</title>
        <authorList>
            <person name="Kim Y.B."/>
            <person name="Roh S.W."/>
        </authorList>
    </citation>
    <scope>NUCLEOTIDE SEQUENCE [LARGE SCALE GENOMIC DNA]</scope>
    <source>
        <strain evidence="1 2">CBA3637</strain>
    </source>
</reference>
<proteinExistence type="predicted"/>
<sequence>MNTNKLYQKNPYLKNCISNIVDVTQSGNLITLVLNQTIFFPTGGGRAVIKEKLTILRLWMYMKKLV</sequence>
<organism evidence="1 2">
    <name type="scientific">Aminipila terrae</name>
    <dbReference type="NCBI Taxonomy" id="2697030"/>
    <lineage>
        <taxon>Bacteria</taxon>
        <taxon>Bacillati</taxon>
        <taxon>Bacillota</taxon>
        <taxon>Clostridia</taxon>
        <taxon>Peptostreptococcales</taxon>
        <taxon>Anaerovoracaceae</taxon>
        <taxon>Aminipila</taxon>
    </lineage>
</organism>
<dbReference type="KEGG" id="amic:Ami3637_09190"/>
<dbReference type="RefSeq" id="WP_162362316.1">
    <property type="nucleotide sequence ID" value="NZ_CP047591.1"/>
</dbReference>